<dbReference type="SUPFAM" id="SSF48350">
    <property type="entry name" value="GTPase activation domain, GAP"/>
    <property type="match status" value="1"/>
</dbReference>
<dbReference type="SMART" id="SM00239">
    <property type="entry name" value="C2"/>
    <property type="match status" value="1"/>
</dbReference>
<dbReference type="Gene3D" id="2.60.40.150">
    <property type="entry name" value="C2 domain"/>
    <property type="match status" value="1"/>
</dbReference>
<gene>
    <name evidence="5" type="primary">SPOSA6832_01161</name>
</gene>
<dbReference type="InterPro" id="IPR000008">
    <property type="entry name" value="C2_dom"/>
</dbReference>
<feature type="compositionally biased region" description="Polar residues" evidence="2">
    <location>
        <begin position="534"/>
        <end position="544"/>
    </location>
</feature>
<keyword evidence="6" id="KW-1185">Reference proteome</keyword>
<feature type="compositionally biased region" description="Low complexity" evidence="2">
    <location>
        <begin position="306"/>
        <end position="316"/>
    </location>
</feature>
<dbReference type="CDD" id="cd05137">
    <property type="entry name" value="RasGAP_CLA2_BUD2"/>
    <property type="match status" value="1"/>
</dbReference>
<dbReference type="Pfam" id="PF00616">
    <property type="entry name" value="RasGAP"/>
    <property type="match status" value="2"/>
</dbReference>
<feature type="compositionally biased region" description="Low complexity" evidence="2">
    <location>
        <begin position="1330"/>
        <end position="1361"/>
    </location>
</feature>
<feature type="compositionally biased region" description="Low complexity" evidence="2">
    <location>
        <begin position="137"/>
        <end position="150"/>
    </location>
</feature>
<feature type="region of interest" description="Disordered" evidence="2">
    <location>
        <begin position="530"/>
        <end position="590"/>
    </location>
</feature>
<dbReference type="InterPro" id="IPR008936">
    <property type="entry name" value="Rho_GTPase_activation_prot"/>
</dbReference>
<feature type="compositionally biased region" description="Low complexity" evidence="2">
    <location>
        <begin position="389"/>
        <end position="418"/>
    </location>
</feature>
<feature type="compositionally biased region" description="Polar residues" evidence="2">
    <location>
        <begin position="1152"/>
        <end position="1164"/>
    </location>
</feature>
<dbReference type="GO" id="GO:0005096">
    <property type="term" value="F:GTPase activator activity"/>
    <property type="evidence" value="ECO:0007669"/>
    <property type="project" value="UniProtKB-KW"/>
</dbReference>
<evidence type="ECO:0000256" key="1">
    <source>
        <dbReference type="ARBA" id="ARBA00022468"/>
    </source>
</evidence>
<organism evidence="5 6">
    <name type="scientific">Sporidiobolus salmonicolor</name>
    <name type="common">Yeast-like fungus</name>
    <name type="synonym">Sporobolomyces salmonicolor</name>
    <dbReference type="NCBI Taxonomy" id="5005"/>
    <lineage>
        <taxon>Eukaryota</taxon>
        <taxon>Fungi</taxon>
        <taxon>Dikarya</taxon>
        <taxon>Basidiomycota</taxon>
        <taxon>Pucciniomycotina</taxon>
        <taxon>Microbotryomycetes</taxon>
        <taxon>Sporidiobolales</taxon>
        <taxon>Sporidiobolaceae</taxon>
        <taxon>Sporobolomyces</taxon>
    </lineage>
</organism>
<feature type="domain" description="Ras-GAP" evidence="4">
    <location>
        <begin position="731"/>
        <end position="957"/>
    </location>
</feature>
<feature type="compositionally biased region" description="Basic and acidic residues" evidence="2">
    <location>
        <begin position="114"/>
        <end position="136"/>
    </location>
</feature>
<dbReference type="OrthoDB" id="775356at2759"/>
<feature type="region of interest" description="Disordered" evidence="2">
    <location>
        <begin position="1461"/>
        <end position="1523"/>
    </location>
</feature>
<sequence>MGSFYTGALPPQSRSTPTSPRVRPHYGPPSSSTPPSNPYTPQGLSPLRLLPRSPLKERTPLEDLTFFREAGAFSDDDRWMPRSAENVANDSESIHSVASVGGGPGRSTSSRNARLREDIEKAAQRIKERASMEEMSRAAGSSEEAESSVSPHVQQPPARSSVTSVSSAPLYPPAPSLPPLSASLSDYHDSADARSLRSVASGSGSVPSVTGTWPPPSVASGSGSARGEYAAPGERSERPRQRESREWSQTCWVWAKEKGSSSSGGGKFSKAPLIRDVPSVMKRKSAKRESAHHLLSPAEAMMFSVDDSSVKSSKSSSSKDKGKVPIGPSVGGKDGGWRRATGVLRDDGYFRVFSDSDKIILHSVYLPSYARTDVRPVDHSLFGRPNCVSISHRSNSPSTPSRSSFAASSSSHPPSSTSSLRANLDEPLYLCFPSVVATQVWLVMTHCFARPEYYLASGAATPRPVRTARKPGAAWPSDDGTESDEAKPDELEKSCRIYRSLFLTINEGRGLGDLTTEVVRPGAKASWERPTLGWESSSSLTADSNGGGAEAYSLPAMDSPNKAGSAASSLPMPKLQTRPSEGGKDKDEVGGVESYCEIEIGGEVVARTALRRGVSPFWNEAFTFSDLPPFTLPITIRVLQATKHSSRPHVLGTTTVRVPDLPRHELVEDWWSIKPTTQARSTDVIGELSLSMRIGEEVVLPSREYETMLKLLTDDVDADLATDIAHEFPSDLEDVTKILLRIYQAESQLVTRLLRFADLEVDDNNRQNRSSAILFRGNTILTKSVELYLRLIGAEYLEASIGEPIRRICKEKVEIEIDPMRLKSGWKEKELQANIHALHEWTLTVWNSIYAAREKCPQCVSPSSISLGMPLTSVEHHSRRDLRQIFGHIQRIVVEKYGQGEDQKNTRWTSVSAFIFLRFFVPAVLNPKLFFIVSSPPDTKSQRTLTLVAKTLQGLANFSSFGQKEPWMLPMNPFVQDNTSAFVDFIEHVSTPAPSTAYRQEWTSPLASTYLAPYRLRNSLTPLAKEGVPLLPHLIDLPRELGLLALYISRGVTEKGPQDELAATFARSETPSIASSRGGRSHRFIELTETCIEVHEESRRRGGGLVSALSYYELRGQQANPKTRIGSKTSRMTGRPATANPPGGRERGKSLTVPSSRPSTASTTEELHIRNPVRPITPPPLTATGSLRESSEISGRNSTASRRSHRSFTINGTSPGRRGSFPPKSFSTEDLSLLASIQTGPTAAELLREGAGSPIPASATVRSFAAYLDSTAESGSDVEPPEAESSQANEDAFLDAYTGADADVEDEVLPRSSAAAEEAAQPYQFPRPCSSSTAAVQKSKSKASSTHSSSSTASRSTPRTHIPQAVPTSRIRITQETTTTTTYISDLPAAARTALSPATVLDDLASPAATEDCTPFESEFGGMPFTAPLVRTQISATSTKSAGSGWSLPSSASNMSISAEVSASGPGAAGRRASSAGLMSGFGMGRAPRVDEDGAEARSSGSGGSGKGGLLSRAMGRKGSRAS</sequence>
<dbReference type="PROSITE" id="PS50004">
    <property type="entry name" value="C2"/>
    <property type="match status" value="1"/>
</dbReference>
<feature type="compositionally biased region" description="Low complexity" evidence="2">
    <location>
        <begin position="10"/>
        <end position="21"/>
    </location>
</feature>
<feature type="region of interest" description="Disordered" evidence="2">
    <location>
        <begin position="1117"/>
        <end position="1227"/>
    </location>
</feature>
<dbReference type="PROSITE" id="PS50018">
    <property type="entry name" value="RAS_GTPASE_ACTIV_2"/>
    <property type="match status" value="1"/>
</dbReference>
<accession>A0A0D6EI19</accession>
<dbReference type="PANTHER" id="PTHR10194">
    <property type="entry name" value="RAS GTPASE-ACTIVATING PROTEINS"/>
    <property type="match status" value="1"/>
</dbReference>
<evidence type="ECO:0000313" key="6">
    <source>
        <dbReference type="Proteomes" id="UP000243876"/>
    </source>
</evidence>
<feature type="compositionally biased region" description="Low complexity" evidence="2">
    <location>
        <begin position="39"/>
        <end position="53"/>
    </location>
</feature>
<feature type="compositionally biased region" description="Polar residues" evidence="2">
    <location>
        <begin position="151"/>
        <end position="165"/>
    </location>
</feature>
<dbReference type="InterPro" id="IPR039360">
    <property type="entry name" value="Ras_GTPase"/>
</dbReference>
<proteinExistence type="predicted"/>
<dbReference type="PANTHER" id="PTHR10194:SF60">
    <property type="entry name" value="RAS GTPASE-ACTIVATING PROTEIN RASKOL"/>
    <property type="match status" value="1"/>
</dbReference>
<feature type="compositionally biased region" description="Polar residues" evidence="2">
    <location>
        <begin position="1183"/>
        <end position="1214"/>
    </location>
</feature>
<feature type="domain" description="C2" evidence="3">
    <location>
        <begin position="556"/>
        <end position="671"/>
    </location>
</feature>
<feature type="compositionally biased region" description="Basic and acidic residues" evidence="2">
    <location>
        <begin position="234"/>
        <end position="246"/>
    </location>
</feature>
<feature type="compositionally biased region" description="Basic and acidic residues" evidence="2">
    <location>
        <begin position="186"/>
        <end position="195"/>
    </location>
</feature>
<dbReference type="Proteomes" id="UP000243876">
    <property type="component" value="Unassembled WGS sequence"/>
</dbReference>
<name>A0A0D6EI19_SPOSA</name>
<feature type="region of interest" description="Disordered" evidence="2">
    <location>
        <begin position="1310"/>
        <end position="1374"/>
    </location>
</feature>
<keyword evidence="1" id="KW-0343">GTPase activation</keyword>
<feature type="compositionally biased region" description="Low complexity" evidence="2">
    <location>
        <begin position="198"/>
        <end position="211"/>
    </location>
</feature>
<evidence type="ECO:0000259" key="4">
    <source>
        <dbReference type="PROSITE" id="PS50018"/>
    </source>
</evidence>
<evidence type="ECO:0000259" key="3">
    <source>
        <dbReference type="PROSITE" id="PS50004"/>
    </source>
</evidence>
<feature type="region of interest" description="Disordered" evidence="2">
    <location>
        <begin position="388"/>
        <end position="418"/>
    </location>
</feature>
<dbReference type="SUPFAM" id="SSF49562">
    <property type="entry name" value="C2 domain (Calcium/lipid-binding domain, CaLB)"/>
    <property type="match status" value="1"/>
</dbReference>
<feature type="region of interest" description="Disordered" evidence="2">
    <location>
        <begin position="306"/>
        <end position="338"/>
    </location>
</feature>
<dbReference type="Pfam" id="PF00168">
    <property type="entry name" value="C2"/>
    <property type="match status" value="1"/>
</dbReference>
<feature type="region of interest" description="Disordered" evidence="2">
    <location>
        <begin position="1"/>
        <end position="248"/>
    </location>
</feature>
<dbReference type="SMART" id="SM00323">
    <property type="entry name" value="RasGAP"/>
    <property type="match status" value="1"/>
</dbReference>
<dbReference type="Gene3D" id="1.10.506.10">
    <property type="entry name" value="GTPase Activation - p120gap, domain 1"/>
    <property type="match status" value="1"/>
</dbReference>
<feature type="compositionally biased region" description="Polar residues" evidence="2">
    <location>
        <begin position="1117"/>
        <end position="1132"/>
    </location>
</feature>
<feature type="compositionally biased region" description="Low complexity" evidence="2">
    <location>
        <begin position="1462"/>
        <end position="1481"/>
    </location>
</feature>
<evidence type="ECO:0000256" key="2">
    <source>
        <dbReference type="SAM" id="MobiDB-lite"/>
    </source>
</evidence>
<protein>
    <submittedName>
        <fullName evidence="5">SPOSA6832_01161-mRNA-1:cds</fullName>
    </submittedName>
</protein>
<feature type="region of interest" description="Disordered" evidence="2">
    <location>
        <begin position="462"/>
        <end position="490"/>
    </location>
</feature>
<feature type="non-terminal residue" evidence="5">
    <location>
        <position position="1"/>
    </location>
</feature>
<dbReference type="InterPro" id="IPR001936">
    <property type="entry name" value="RasGAP_dom"/>
</dbReference>
<reference evidence="6" key="1">
    <citation type="submission" date="2015-02" db="EMBL/GenBank/DDBJ databases">
        <authorList>
            <person name="Gon?alves P."/>
        </authorList>
    </citation>
    <scope>NUCLEOTIDE SEQUENCE [LARGE SCALE GENOMIC DNA]</scope>
</reference>
<feature type="compositionally biased region" description="Polar residues" evidence="2">
    <location>
        <begin position="86"/>
        <end position="96"/>
    </location>
</feature>
<dbReference type="InterPro" id="IPR035892">
    <property type="entry name" value="C2_domain_sf"/>
</dbReference>
<evidence type="ECO:0000313" key="5">
    <source>
        <dbReference type="EMBL" id="CEQ39629.1"/>
    </source>
</evidence>
<dbReference type="EMBL" id="CENE01000003">
    <property type="protein sequence ID" value="CEQ39629.1"/>
    <property type="molecule type" value="Genomic_DNA"/>
</dbReference>